<feature type="transmembrane region" description="Helical" evidence="1">
    <location>
        <begin position="42"/>
        <end position="61"/>
    </location>
</feature>
<accession>A0A511MB29</accession>
<comment type="caution">
    <text evidence="2">The sequence shown here is derived from an EMBL/GenBank/DDBJ whole genome shotgun (WGS) entry which is preliminary data.</text>
</comment>
<evidence type="ECO:0000313" key="2">
    <source>
        <dbReference type="EMBL" id="GEM37874.1"/>
    </source>
</evidence>
<gene>
    <name evidence="2" type="ORF">NN4_23930</name>
</gene>
<dbReference type="RefSeq" id="WP_147129951.1">
    <property type="nucleotide sequence ID" value="NZ_BJXA01000012.1"/>
</dbReference>
<organism evidence="2 3">
    <name type="scientific">Nocardia ninae NBRC 108245</name>
    <dbReference type="NCBI Taxonomy" id="1210091"/>
    <lineage>
        <taxon>Bacteria</taxon>
        <taxon>Bacillati</taxon>
        <taxon>Actinomycetota</taxon>
        <taxon>Actinomycetes</taxon>
        <taxon>Mycobacteriales</taxon>
        <taxon>Nocardiaceae</taxon>
        <taxon>Nocardia</taxon>
    </lineage>
</organism>
<name>A0A511MB29_9NOCA</name>
<dbReference type="AlphaFoldDB" id="A0A511MB29"/>
<evidence type="ECO:0000313" key="3">
    <source>
        <dbReference type="Proteomes" id="UP000321424"/>
    </source>
</evidence>
<keyword evidence="1" id="KW-1133">Transmembrane helix</keyword>
<keyword evidence="1" id="KW-0812">Transmembrane</keyword>
<keyword evidence="1" id="KW-0472">Membrane</keyword>
<keyword evidence="3" id="KW-1185">Reference proteome</keyword>
<protein>
    <submittedName>
        <fullName evidence="2">Uncharacterized protein</fullName>
    </submittedName>
</protein>
<evidence type="ECO:0000256" key="1">
    <source>
        <dbReference type="SAM" id="Phobius"/>
    </source>
</evidence>
<sequence>MRRSKAAVTVGITSLAMTVSLLVITLLGSGTAAANPPGPNPYAWLPAWLQNVIFCVFYGFCG</sequence>
<dbReference type="EMBL" id="BJXA01000012">
    <property type="protein sequence ID" value="GEM37874.1"/>
    <property type="molecule type" value="Genomic_DNA"/>
</dbReference>
<proteinExistence type="predicted"/>
<dbReference type="Proteomes" id="UP000321424">
    <property type="component" value="Unassembled WGS sequence"/>
</dbReference>
<reference evidence="2 3" key="1">
    <citation type="submission" date="2019-07" db="EMBL/GenBank/DDBJ databases">
        <title>Whole genome shotgun sequence of Nocardia ninae NBRC 108245.</title>
        <authorList>
            <person name="Hosoyama A."/>
            <person name="Uohara A."/>
            <person name="Ohji S."/>
            <person name="Ichikawa N."/>
        </authorList>
    </citation>
    <scope>NUCLEOTIDE SEQUENCE [LARGE SCALE GENOMIC DNA]</scope>
    <source>
        <strain evidence="2 3">NBRC 108245</strain>
    </source>
</reference>